<dbReference type="Proteomes" id="UP000250266">
    <property type="component" value="Unassembled WGS sequence"/>
</dbReference>
<evidence type="ECO:0000313" key="4">
    <source>
        <dbReference type="Proteomes" id="UP000250266"/>
    </source>
</evidence>
<accession>A0A8E2JES2</accession>
<feature type="region of interest" description="Disordered" evidence="1">
    <location>
        <begin position="86"/>
        <end position="110"/>
    </location>
</feature>
<organism evidence="3 4">
    <name type="scientific">Lepidopterella palustris CBS 459.81</name>
    <dbReference type="NCBI Taxonomy" id="1314670"/>
    <lineage>
        <taxon>Eukaryota</taxon>
        <taxon>Fungi</taxon>
        <taxon>Dikarya</taxon>
        <taxon>Ascomycota</taxon>
        <taxon>Pezizomycotina</taxon>
        <taxon>Dothideomycetes</taxon>
        <taxon>Pleosporomycetidae</taxon>
        <taxon>Mytilinidiales</taxon>
        <taxon>Argynnaceae</taxon>
        <taxon>Lepidopterella</taxon>
    </lineage>
</organism>
<name>A0A8E2JES2_9PEZI</name>
<dbReference type="PANTHER" id="PTHR35391:SF5">
    <property type="entry name" value="DUF6590 DOMAIN-CONTAINING PROTEIN"/>
    <property type="match status" value="1"/>
</dbReference>
<dbReference type="AlphaFoldDB" id="A0A8E2JES2"/>
<evidence type="ECO:0000256" key="1">
    <source>
        <dbReference type="SAM" id="MobiDB-lite"/>
    </source>
</evidence>
<keyword evidence="4" id="KW-1185">Reference proteome</keyword>
<feature type="domain" description="DUF6590" evidence="2">
    <location>
        <begin position="97"/>
        <end position="230"/>
    </location>
</feature>
<evidence type="ECO:0000259" key="2">
    <source>
        <dbReference type="Pfam" id="PF20233"/>
    </source>
</evidence>
<feature type="compositionally biased region" description="Basic and acidic residues" evidence="1">
    <location>
        <begin position="86"/>
        <end position="97"/>
    </location>
</feature>
<protein>
    <recommendedName>
        <fullName evidence="2">DUF6590 domain-containing protein</fullName>
    </recommendedName>
</protein>
<dbReference type="PANTHER" id="PTHR35391">
    <property type="entry name" value="C2H2-TYPE DOMAIN-CONTAINING PROTEIN-RELATED"/>
    <property type="match status" value="1"/>
</dbReference>
<reference evidence="3 4" key="1">
    <citation type="journal article" date="2016" name="Nat. Commun.">
        <title>Ectomycorrhizal ecology is imprinted in the genome of the dominant symbiotic fungus Cenococcum geophilum.</title>
        <authorList>
            <consortium name="DOE Joint Genome Institute"/>
            <person name="Peter M."/>
            <person name="Kohler A."/>
            <person name="Ohm R.A."/>
            <person name="Kuo A."/>
            <person name="Krutzmann J."/>
            <person name="Morin E."/>
            <person name="Arend M."/>
            <person name="Barry K.W."/>
            <person name="Binder M."/>
            <person name="Choi C."/>
            <person name="Clum A."/>
            <person name="Copeland A."/>
            <person name="Grisel N."/>
            <person name="Haridas S."/>
            <person name="Kipfer T."/>
            <person name="LaButti K."/>
            <person name="Lindquist E."/>
            <person name="Lipzen A."/>
            <person name="Maire R."/>
            <person name="Meier B."/>
            <person name="Mihaltcheva S."/>
            <person name="Molinier V."/>
            <person name="Murat C."/>
            <person name="Poggeler S."/>
            <person name="Quandt C.A."/>
            <person name="Sperisen C."/>
            <person name="Tritt A."/>
            <person name="Tisserant E."/>
            <person name="Crous P.W."/>
            <person name="Henrissat B."/>
            <person name="Nehls U."/>
            <person name="Egli S."/>
            <person name="Spatafora J.W."/>
            <person name="Grigoriev I.V."/>
            <person name="Martin F.M."/>
        </authorList>
    </citation>
    <scope>NUCLEOTIDE SEQUENCE [LARGE SCALE GENOMIC DNA]</scope>
    <source>
        <strain evidence="3 4">CBS 459.81</strain>
    </source>
</reference>
<dbReference type="OrthoDB" id="3559580at2759"/>
<proteinExistence type="predicted"/>
<dbReference type="EMBL" id="KV744980">
    <property type="protein sequence ID" value="OCK79970.1"/>
    <property type="molecule type" value="Genomic_DNA"/>
</dbReference>
<dbReference type="InterPro" id="IPR046497">
    <property type="entry name" value="DUF6590"/>
</dbReference>
<feature type="compositionally biased region" description="Polar residues" evidence="1">
    <location>
        <begin position="41"/>
        <end position="68"/>
    </location>
</feature>
<evidence type="ECO:0000313" key="3">
    <source>
        <dbReference type="EMBL" id="OCK79970.1"/>
    </source>
</evidence>
<dbReference type="Pfam" id="PF20233">
    <property type="entry name" value="DUF6590"/>
    <property type="match status" value="1"/>
</dbReference>
<feature type="region of interest" description="Disordered" evidence="1">
    <location>
        <begin position="35"/>
        <end position="68"/>
    </location>
</feature>
<gene>
    <name evidence="3" type="ORF">K432DRAFT_393456</name>
</gene>
<sequence>MANNNANIQWTWSEAYGKYYHVTYENDFSRRRDSVHYPPSTAGNTSTWIPAQADANNGQYQNSPSLQPPQAGTVYDYIKGTPGQYEKLDPSFSRGEDEPAGETAPKHDNDNVTTVKFGGRVFTQIRRFVVVQERQGFCYACPIFTYNERGTLKQGCKASEHAIVYLVGSTPTLLEGETGITKKPIGIVPIDSTVQMHIASRIRFGKVYPIEWNVKVKDLGSVSRGDMENLWTYFCNERD</sequence>